<feature type="transmembrane region" description="Helical" evidence="2">
    <location>
        <begin position="12"/>
        <end position="34"/>
    </location>
</feature>
<keyword evidence="4" id="KW-1185">Reference proteome</keyword>
<dbReference type="Proteomes" id="UP000235023">
    <property type="component" value="Unassembled WGS sequence"/>
</dbReference>
<name>A0A2J5HVY0_9EURO</name>
<gene>
    <name evidence="3" type="ORF">BDW42DRAFT_96103</name>
</gene>
<dbReference type="EMBL" id="KZ559536">
    <property type="protein sequence ID" value="PLN81484.1"/>
    <property type="molecule type" value="Genomic_DNA"/>
</dbReference>
<reference evidence="4" key="1">
    <citation type="submission" date="2017-12" db="EMBL/GenBank/DDBJ databases">
        <authorList>
            <consortium name="DOE Joint Genome Institute"/>
            <person name="Mondo S.J."/>
            <person name="Kjaerbolling I."/>
            <person name="Vesth T.C."/>
            <person name="Frisvad J.C."/>
            <person name="Nybo J.L."/>
            <person name="Theobald S."/>
            <person name="Kuo A."/>
            <person name="Bowyer P."/>
            <person name="Matsuda Y."/>
            <person name="Lyhne E.K."/>
            <person name="Kogle M.E."/>
            <person name="Clum A."/>
            <person name="Lipzen A."/>
            <person name="Salamov A."/>
            <person name="Ngan C.Y."/>
            <person name="Daum C."/>
            <person name="Chiniquy J."/>
            <person name="Barry K."/>
            <person name="LaButti K."/>
            <person name="Haridas S."/>
            <person name="Simmons B.A."/>
            <person name="Magnuson J.K."/>
            <person name="Mortensen U.H."/>
            <person name="Larsen T.O."/>
            <person name="Grigoriev I.V."/>
            <person name="Baker S.E."/>
            <person name="Andersen M.R."/>
            <person name="Nordberg H.P."/>
            <person name="Cantor M.N."/>
            <person name="Hua S.X."/>
        </authorList>
    </citation>
    <scope>NUCLEOTIDE SEQUENCE [LARGE SCALE GENOMIC DNA]</scope>
    <source>
        <strain evidence="4">IBT 19404</strain>
    </source>
</reference>
<evidence type="ECO:0000256" key="2">
    <source>
        <dbReference type="SAM" id="Phobius"/>
    </source>
</evidence>
<protein>
    <submittedName>
        <fullName evidence="3">Uncharacterized protein</fullName>
    </submittedName>
</protein>
<evidence type="ECO:0000313" key="3">
    <source>
        <dbReference type="EMBL" id="PLN81484.1"/>
    </source>
</evidence>
<proteinExistence type="predicted"/>
<organism evidence="3 4">
    <name type="scientific">Aspergillus taichungensis</name>
    <dbReference type="NCBI Taxonomy" id="482145"/>
    <lineage>
        <taxon>Eukaryota</taxon>
        <taxon>Fungi</taxon>
        <taxon>Dikarya</taxon>
        <taxon>Ascomycota</taxon>
        <taxon>Pezizomycotina</taxon>
        <taxon>Eurotiomycetes</taxon>
        <taxon>Eurotiomycetidae</taxon>
        <taxon>Eurotiales</taxon>
        <taxon>Aspergillaceae</taxon>
        <taxon>Aspergillus</taxon>
        <taxon>Aspergillus subgen. Circumdati</taxon>
    </lineage>
</organism>
<keyword evidence="2" id="KW-0812">Transmembrane</keyword>
<feature type="compositionally biased region" description="Basic and acidic residues" evidence="1">
    <location>
        <begin position="64"/>
        <end position="75"/>
    </location>
</feature>
<evidence type="ECO:0000313" key="4">
    <source>
        <dbReference type="Proteomes" id="UP000235023"/>
    </source>
</evidence>
<dbReference type="AlphaFoldDB" id="A0A2J5HVY0"/>
<evidence type="ECO:0000256" key="1">
    <source>
        <dbReference type="SAM" id="MobiDB-lite"/>
    </source>
</evidence>
<feature type="region of interest" description="Disordered" evidence="1">
    <location>
        <begin position="64"/>
        <end position="86"/>
    </location>
</feature>
<sequence length="86" mass="9958">MQGMEGLPMEVSLFFCFSDFFVVFSLIEAGWFCFHSNLVMRLAYQFFQSPLEEEDVEDIKDNLSHPIKDQKEVRQFKAPPESKGGS</sequence>
<keyword evidence="2" id="KW-0472">Membrane</keyword>
<accession>A0A2J5HVY0</accession>
<keyword evidence="2" id="KW-1133">Transmembrane helix</keyword>